<dbReference type="EMBL" id="QEWE01000022">
    <property type="protein sequence ID" value="REJ27251.1"/>
    <property type="molecule type" value="Genomic_DNA"/>
</dbReference>
<dbReference type="GO" id="GO:0000105">
    <property type="term" value="P:L-histidine biosynthetic process"/>
    <property type="evidence" value="ECO:0007669"/>
    <property type="project" value="UniProtKB-KW"/>
</dbReference>
<dbReference type="InterPro" id="IPR020631">
    <property type="entry name" value="THF_DH/CycHdrlase_NAD-bd_dom"/>
</dbReference>
<organism evidence="15 16">
    <name type="scientific">Caldibacillus debilis</name>
    <dbReference type="NCBI Taxonomy" id="301148"/>
    <lineage>
        <taxon>Bacteria</taxon>
        <taxon>Bacillati</taxon>
        <taxon>Bacillota</taxon>
        <taxon>Bacilli</taxon>
        <taxon>Bacillales</taxon>
        <taxon>Bacillaceae</taxon>
        <taxon>Caldibacillus</taxon>
    </lineage>
</organism>
<evidence type="ECO:0000313" key="15">
    <source>
        <dbReference type="EMBL" id="REJ27251.1"/>
    </source>
</evidence>
<dbReference type="InterPro" id="IPR036291">
    <property type="entry name" value="NAD(P)-bd_dom_sf"/>
</dbReference>
<evidence type="ECO:0000256" key="3">
    <source>
        <dbReference type="ARBA" id="ARBA00022605"/>
    </source>
</evidence>
<keyword evidence="10 12" id="KW-0511">Multifunctional enzyme</keyword>
<evidence type="ECO:0000256" key="4">
    <source>
        <dbReference type="ARBA" id="ARBA00022755"/>
    </source>
</evidence>
<keyword evidence="9 12" id="KW-0486">Methionine biosynthesis</keyword>
<comment type="caution">
    <text evidence="12">Lacks conserved residue(s) required for the propagation of feature annotation.</text>
</comment>
<dbReference type="Proteomes" id="UP000257014">
    <property type="component" value="Unassembled WGS sequence"/>
</dbReference>
<evidence type="ECO:0000256" key="11">
    <source>
        <dbReference type="ARBA" id="ARBA00036357"/>
    </source>
</evidence>
<reference evidence="15 16" key="1">
    <citation type="submission" date="2018-03" db="EMBL/GenBank/DDBJ databases">
        <authorList>
            <person name="Keele B.F."/>
        </authorList>
    </citation>
    <scope>NUCLEOTIDE SEQUENCE [LARGE SCALE GENOMIC DNA]</scope>
    <source>
        <strain evidence="15">ZCTH4_d</strain>
    </source>
</reference>
<dbReference type="Gene3D" id="3.40.50.10860">
    <property type="entry name" value="Leucine Dehydrogenase, chain A, domain 1"/>
    <property type="match status" value="1"/>
</dbReference>
<keyword evidence="3 12" id="KW-0028">Amino-acid biosynthesis</keyword>
<comment type="function">
    <text evidence="12">Catalyzes the oxidation of 5,10-methylenetetrahydrofolate to 5,10-methenyltetrahydrofolate and then the hydrolysis of 5,10-methenyltetrahydrofolate to 10-formyltetrahydrofolate.</text>
</comment>
<dbReference type="SUPFAM" id="SSF51735">
    <property type="entry name" value="NAD(P)-binding Rossmann-fold domains"/>
    <property type="match status" value="1"/>
</dbReference>
<evidence type="ECO:0000256" key="7">
    <source>
        <dbReference type="ARBA" id="ARBA00023002"/>
    </source>
</evidence>
<evidence type="ECO:0000256" key="2">
    <source>
        <dbReference type="ARBA" id="ARBA00022563"/>
    </source>
</evidence>
<comment type="pathway">
    <text evidence="1 12">One-carbon metabolism; tetrahydrofolate interconversion.</text>
</comment>
<feature type="binding site" evidence="12">
    <location>
        <position position="231"/>
    </location>
    <ligand>
        <name>NADP(+)</name>
        <dbReference type="ChEBI" id="CHEBI:58349"/>
    </ligand>
</feature>
<evidence type="ECO:0000259" key="13">
    <source>
        <dbReference type="Pfam" id="PF00763"/>
    </source>
</evidence>
<dbReference type="PROSITE" id="PS00767">
    <property type="entry name" value="THF_DHG_CYH_2"/>
    <property type="match status" value="1"/>
</dbReference>
<dbReference type="SUPFAM" id="SSF53223">
    <property type="entry name" value="Aminoacid dehydrogenase-like, N-terminal domain"/>
    <property type="match status" value="1"/>
</dbReference>
<feature type="domain" description="Tetrahydrofolate dehydrogenase/cyclohydrolase NAD(P)-binding" evidence="14">
    <location>
        <begin position="139"/>
        <end position="280"/>
    </location>
</feature>
<evidence type="ECO:0000313" key="16">
    <source>
        <dbReference type="Proteomes" id="UP000257014"/>
    </source>
</evidence>
<feature type="domain" description="Tetrahydrofolate dehydrogenase/cyclohydrolase catalytic" evidence="13">
    <location>
        <begin position="6"/>
        <end position="120"/>
    </location>
</feature>
<keyword evidence="5 12" id="KW-0378">Hydrolase</keyword>
<dbReference type="NCBIfam" id="NF010783">
    <property type="entry name" value="PRK14186.1"/>
    <property type="match status" value="1"/>
</dbReference>
<evidence type="ECO:0000256" key="8">
    <source>
        <dbReference type="ARBA" id="ARBA00023102"/>
    </source>
</evidence>
<dbReference type="InterPro" id="IPR020867">
    <property type="entry name" value="THF_DH/CycHdrlase_CS"/>
</dbReference>
<dbReference type="PRINTS" id="PR00085">
    <property type="entry name" value="THFDHDRGNASE"/>
</dbReference>
<dbReference type="InterPro" id="IPR020630">
    <property type="entry name" value="THF_DH/CycHdrlase_cat_dom"/>
</dbReference>
<dbReference type="NCBIfam" id="NF008058">
    <property type="entry name" value="PRK10792.1"/>
    <property type="match status" value="1"/>
</dbReference>
<comment type="subunit">
    <text evidence="12">Homodimer.</text>
</comment>
<dbReference type="Pfam" id="PF02882">
    <property type="entry name" value="THF_DHG_CYH_C"/>
    <property type="match status" value="1"/>
</dbReference>
<comment type="similarity">
    <text evidence="12">Belongs to the tetrahydrofolate dehydrogenase/cyclohydrolase family.</text>
</comment>
<evidence type="ECO:0000256" key="6">
    <source>
        <dbReference type="ARBA" id="ARBA00022857"/>
    </source>
</evidence>
<dbReference type="Gene3D" id="3.40.50.720">
    <property type="entry name" value="NAD(P)-binding Rossmann-like Domain"/>
    <property type="match status" value="1"/>
</dbReference>
<dbReference type="FunFam" id="3.40.50.10860:FF:000001">
    <property type="entry name" value="Bifunctional protein FolD"/>
    <property type="match status" value="1"/>
</dbReference>
<keyword evidence="8 12" id="KW-0368">Histidine biosynthesis</keyword>
<dbReference type="PROSITE" id="PS00766">
    <property type="entry name" value="THF_DHG_CYH_1"/>
    <property type="match status" value="1"/>
</dbReference>
<dbReference type="GO" id="GO:0005829">
    <property type="term" value="C:cytosol"/>
    <property type="evidence" value="ECO:0007669"/>
    <property type="project" value="TreeGrafter"/>
</dbReference>
<evidence type="ECO:0000256" key="5">
    <source>
        <dbReference type="ARBA" id="ARBA00022801"/>
    </source>
</evidence>
<sequence>MTAKIIDGKAIAQKLRERLKREVDDLKEKGITPGLAVILVGEDPASLTYVRNKRKACREIGIRSFLFSLPETVSEGELVRKIEELNKDEQVHGILVQLPLPTHVNPANILPRIHPMKDVDGFHPLNAGKLMAGEKTFIPCTPLGISVLLKEIGCRVEGKHAVVVGRSNIVGKPAGQLLLNMNATVTYCHSKTADLQKFTSMADILIVACGKPNLIGAGHVKEGAVVIDVGINRDESGRLTGDVNFEEVKEKAGFITPVPGGVGPMTITMLLSNTIQAAKQIHRLPWP</sequence>
<keyword evidence="6 12" id="KW-0521">NADP</keyword>
<dbReference type="GO" id="GO:0006164">
    <property type="term" value="P:purine nucleotide biosynthetic process"/>
    <property type="evidence" value="ECO:0007669"/>
    <property type="project" value="UniProtKB-KW"/>
</dbReference>
<dbReference type="FunFam" id="3.40.50.720:FF:000094">
    <property type="entry name" value="Bifunctional protein FolD"/>
    <property type="match status" value="1"/>
</dbReference>
<dbReference type="GO" id="GO:0009086">
    <property type="term" value="P:methionine biosynthetic process"/>
    <property type="evidence" value="ECO:0007669"/>
    <property type="project" value="UniProtKB-KW"/>
</dbReference>
<dbReference type="AlphaFoldDB" id="A0A3E0K2G5"/>
<dbReference type="GO" id="GO:0035999">
    <property type="term" value="P:tetrahydrofolate interconversion"/>
    <property type="evidence" value="ECO:0007669"/>
    <property type="project" value="UniProtKB-UniRule"/>
</dbReference>
<evidence type="ECO:0000256" key="1">
    <source>
        <dbReference type="ARBA" id="ARBA00004777"/>
    </source>
</evidence>
<dbReference type="UniPathway" id="UPA00193"/>
<keyword evidence="7 12" id="KW-0560">Oxidoreductase</keyword>
<comment type="catalytic activity">
    <reaction evidence="12">
        <text>(6R)-5,10-methylene-5,6,7,8-tetrahydrofolate + NADP(+) = (6R)-5,10-methenyltetrahydrofolate + NADPH</text>
        <dbReference type="Rhea" id="RHEA:22812"/>
        <dbReference type="ChEBI" id="CHEBI:15636"/>
        <dbReference type="ChEBI" id="CHEBI:57455"/>
        <dbReference type="ChEBI" id="CHEBI:57783"/>
        <dbReference type="ChEBI" id="CHEBI:58349"/>
        <dbReference type="EC" id="1.5.1.5"/>
    </reaction>
</comment>
<dbReference type="InterPro" id="IPR046346">
    <property type="entry name" value="Aminoacid_DH-like_N_sf"/>
</dbReference>
<dbReference type="PANTHER" id="PTHR48099:SF5">
    <property type="entry name" value="C-1-TETRAHYDROFOLATE SYNTHASE, CYTOPLASMIC"/>
    <property type="match status" value="1"/>
</dbReference>
<dbReference type="CDD" id="cd01080">
    <property type="entry name" value="NAD_bind_m-THF_DH_Cyclohyd"/>
    <property type="match status" value="1"/>
</dbReference>
<evidence type="ECO:0000259" key="14">
    <source>
        <dbReference type="Pfam" id="PF02882"/>
    </source>
</evidence>
<dbReference type="InterPro" id="IPR000672">
    <property type="entry name" value="THF_DH/CycHdrlase"/>
</dbReference>
<dbReference type="PANTHER" id="PTHR48099">
    <property type="entry name" value="C-1-TETRAHYDROFOLATE SYNTHASE, CYTOPLASMIC-RELATED"/>
    <property type="match status" value="1"/>
</dbReference>
<evidence type="ECO:0000256" key="9">
    <source>
        <dbReference type="ARBA" id="ARBA00023167"/>
    </source>
</evidence>
<dbReference type="RefSeq" id="WP_276644136.1">
    <property type="nucleotide sequence ID" value="NZ_QEWE01000022.1"/>
</dbReference>
<gene>
    <name evidence="12" type="primary">folD</name>
    <name evidence="15" type="ORF">C6P37_12120</name>
</gene>
<comment type="catalytic activity">
    <reaction evidence="11 12">
        <text>(6R)-5,10-methenyltetrahydrofolate + H2O = (6R)-10-formyltetrahydrofolate + H(+)</text>
        <dbReference type="Rhea" id="RHEA:23700"/>
        <dbReference type="ChEBI" id="CHEBI:15377"/>
        <dbReference type="ChEBI" id="CHEBI:15378"/>
        <dbReference type="ChEBI" id="CHEBI:57455"/>
        <dbReference type="ChEBI" id="CHEBI:195366"/>
        <dbReference type="EC" id="3.5.4.9"/>
    </reaction>
</comment>
<keyword evidence="4 12" id="KW-0658">Purine biosynthesis</keyword>
<dbReference type="GO" id="GO:0004477">
    <property type="term" value="F:methenyltetrahydrofolate cyclohydrolase activity"/>
    <property type="evidence" value="ECO:0007669"/>
    <property type="project" value="UniProtKB-UniRule"/>
</dbReference>
<dbReference type="GO" id="GO:0004488">
    <property type="term" value="F:methylenetetrahydrofolate dehydrogenase (NADP+) activity"/>
    <property type="evidence" value="ECO:0007669"/>
    <property type="project" value="UniProtKB-UniRule"/>
</dbReference>
<protein>
    <recommendedName>
        <fullName evidence="12">Bifunctional protein FolD</fullName>
    </recommendedName>
    <domain>
        <recommendedName>
            <fullName evidence="12">Methylenetetrahydrofolate dehydrogenase</fullName>
            <ecNumber evidence="12">1.5.1.5</ecNumber>
        </recommendedName>
    </domain>
    <domain>
        <recommendedName>
            <fullName evidence="12">Methenyltetrahydrofolate cyclohydrolase</fullName>
            <ecNumber evidence="12">3.5.4.9</ecNumber>
        </recommendedName>
    </domain>
</protein>
<feature type="binding site" evidence="12">
    <location>
        <begin position="165"/>
        <end position="167"/>
    </location>
    <ligand>
        <name>NADP(+)</name>
        <dbReference type="ChEBI" id="CHEBI:58349"/>
    </ligand>
</feature>
<comment type="caution">
    <text evidence="15">The sequence shown here is derived from an EMBL/GenBank/DDBJ whole genome shotgun (WGS) entry which is preliminary data.</text>
</comment>
<dbReference type="HAMAP" id="MF_01576">
    <property type="entry name" value="THF_DHG_CYH"/>
    <property type="match status" value="1"/>
</dbReference>
<dbReference type="EC" id="1.5.1.5" evidence="12"/>
<name>A0A3E0K2G5_9BACI</name>
<dbReference type="EC" id="3.5.4.9" evidence="12"/>
<evidence type="ECO:0000256" key="12">
    <source>
        <dbReference type="HAMAP-Rule" id="MF_01576"/>
    </source>
</evidence>
<keyword evidence="2 12" id="KW-0554">One-carbon metabolism</keyword>
<proteinExistence type="inferred from homology"/>
<accession>A0A3E0K2G5</accession>
<evidence type="ECO:0000256" key="10">
    <source>
        <dbReference type="ARBA" id="ARBA00023268"/>
    </source>
</evidence>
<dbReference type="Pfam" id="PF00763">
    <property type="entry name" value="THF_DHG_CYH"/>
    <property type="match status" value="1"/>
</dbReference>